<feature type="short sequence motif" description="GXGXXG" evidence="4">
    <location>
        <begin position="12"/>
        <end position="17"/>
    </location>
</feature>
<organism evidence="6 7">
    <name type="scientific">Pseudaestuariivita atlantica</name>
    <dbReference type="NCBI Taxonomy" id="1317121"/>
    <lineage>
        <taxon>Bacteria</taxon>
        <taxon>Pseudomonadati</taxon>
        <taxon>Pseudomonadota</taxon>
        <taxon>Alphaproteobacteria</taxon>
        <taxon>Rhodobacterales</taxon>
        <taxon>Paracoccaceae</taxon>
        <taxon>Pseudaestuariivita</taxon>
    </lineage>
</organism>
<reference evidence="6 7" key="1">
    <citation type="journal article" date="2015" name="Int. J. Syst. Evol. Microbiol.">
        <title>Aestuariivita atlantica sp. nov., isolated from deep sea sediment of the Atlantic Ocean.</title>
        <authorList>
            <person name="Li G."/>
            <person name="Lai Q."/>
            <person name="Du Y."/>
            <person name="Liu X."/>
            <person name="Sun F."/>
            <person name="Shao Z."/>
        </authorList>
    </citation>
    <scope>NUCLEOTIDE SEQUENCE [LARGE SCALE GENOMIC DNA]</scope>
    <source>
        <strain evidence="6 7">22II-S11-z3</strain>
    </source>
</reference>
<keyword evidence="3 4" id="KW-0443">Lipid metabolism</keyword>
<dbReference type="Proteomes" id="UP000036938">
    <property type="component" value="Unassembled WGS sequence"/>
</dbReference>
<keyword evidence="7" id="KW-1185">Reference proteome</keyword>
<feature type="domain" description="PNPLA" evidence="5">
    <location>
        <begin position="8"/>
        <end position="219"/>
    </location>
</feature>
<accession>A0A0L1JNJ8</accession>
<dbReference type="Gene3D" id="3.40.1090.10">
    <property type="entry name" value="Cytosolic phospholipase A2 catalytic domain"/>
    <property type="match status" value="2"/>
</dbReference>
<feature type="short sequence motif" description="DGA/G" evidence="4">
    <location>
        <begin position="206"/>
        <end position="208"/>
    </location>
</feature>
<dbReference type="PANTHER" id="PTHR14226:SF78">
    <property type="entry name" value="SLR0060 PROTEIN"/>
    <property type="match status" value="1"/>
</dbReference>
<dbReference type="OrthoDB" id="9807112at2"/>
<evidence type="ECO:0000313" key="7">
    <source>
        <dbReference type="Proteomes" id="UP000036938"/>
    </source>
</evidence>
<dbReference type="GO" id="GO:0016787">
    <property type="term" value="F:hydrolase activity"/>
    <property type="evidence" value="ECO:0007669"/>
    <property type="project" value="UniProtKB-UniRule"/>
</dbReference>
<proteinExistence type="predicted"/>
<comment type="caution">
    <text evidence="6">The sequence shown here is derived from an EMBL/GenBank/DDBJ whole genome shotgun (WGS) entry which is preliminary data.</text>
</comment>
<evidence type="ECO:0000259" key="5">
    <source>
        <dbReference type="PROSITE" id="PS51635"/>
    </source>
</evidence>
<dbReference type="EMBL" id="AQQZ01000006">
    <property type="protein sequence ID" value="KNG92953.1"/>
    <property type="molecule type" value="Genomic_DNA"/>
</dbReference>
<feature type="short sequence motif" description="GXSXG" evidence="4">
    <location>
        <begin position="40"/>
        <end position="44"/>
    </location>
</feature>
<dbReference type="InterPro" id="IPR002641">
    <property type="entry name" value="PNPLA_dom"/>
</dbReference>
<dbReference type="STRING" id="1317121.ATO11_13530"/>
<evidence type="ECO:0000256" key="4">
    <source>
        <dbReference type="PROSITE-ProRule" id="PRU01161"/>
    </source>
</evidence>
<dbReference type="PROSITE" id="PS51635">
    <property type="entry name" value="PNPLA"/>
    <property type="match status" value="1"/>
</dbReference>
<evidence type="ECO:0000256" key="3">
    <source>
        <dbReference type="ARBA" id="ARBA00023098"/>
    </source>
</evidence>
<evidence type="ECO:0000256" key="1">
    <source>
        <dbReference type="ARBA" id="ARBA00022801"/>
    </source>
</evidence>
<feature type="active site" description="Nucleophile" evidence="4">
    <location>
        <position position="42"/>
    </location>
</feature>
<evidence type="ECO:0000256" key="2">
    <source>
        <dbReference type="ARBA" id="ARBA00022963"/>
    </source>
</evidence>
<evidence type="ECO:0000313" key="6">
    <source>
        <dbReference type="EMBL" id="KNG92953.1"/>
    </source>
</evidence>
<dbReference type="InterPro" id="IPR016035">
    <property type="entry name" value="Acyl_Trfase/lysoPLipase"/>
</dbReference>
<dbReference type="PANTHER" id="PTHR14226">
    <property type="entry name" value="NEUROPATHY TARGET ESTERASE/SWISS CHEESE D.MELANOGASTER"/>
    <property type="match status" value="1"/>
</dbReference>
<gene>
    <name evidence="6" type="ORF">ATO11_13530</name>
</gene>
<dbReference type="SUPFAM" id="SSF52151">
    <property type="entry name" value="FabD/lysophospholipase-like"/>
    <property type="match status" value="1"/>
</dbReference>
<feature type="active site" description="Proton acceptor" evidence="4">
    <location>
        <position position="206"/>
    </location>
</feature>
<dbReference type="PATRIC" id="fig|1317121.7.peg.3425"/>
<name>A0A0L1JNJ8_9RHOB</name>
<keyword evidence="1 4" id="KW-0378">Hydrolase</keyword>
<dbReference type="GO" id="GO:0016042">
    <property type="term" value="P:lipid catabolic process"/>
    <property type="evidence" value="ECO:0007669"/>
    <property type="project" value="UniProtKB-UniRule"/>
</dbReference>
<dbReference type="InterPro" id="IPR050301">
    <property type="entry name" value="NTE"/>
</dbReference>
<sequence length="349" mass="37943">MARKRINLALQGGGAHGAFTWGVLDRLLEEPELDIAGISGTSAGAMNGAALKAGLDRGGAEEARAALNELWARIGAMPDLGLPGWAGGWMASGLGDVGAISKALEASPVYNWTEAVSRAVSPYAYGPFYSHPLRRVVETFDYGNVCSHGDPDLFISATNVRTGKIRVFTREEITTEAILASGCLPTLFQAVEFTDPATGRQEAFWDGGYTGNPALFPLFAAHLPKDIVVININPLHRDEVPRRPQDIQNRLNEISFNSSLLRELRAINFVQRLIGEGRIGADQMKAPRIHMIADDGLMTRLSVATKIIPVPKVLETLREAGRAAAERFIEAHWDDLNTRQTQDLAEMFG</sequence>
<dbReference type="AlphaFoldDB" id="A0A0L1JNJ8"/>
<protein>
    <submittedName>
        <fullName evidence="6">Patatin</fullName>
    </submittedName>
</protein>
<keyword evidence="2 4" id="KW-0442">Lipid degradation</keyword>
<dbReference type="Pfam" id="PF01734">
    <property type="entry name" value="Patatin"/>
    <property type="match status" value="1"/>
</dbReference>
<dbReference type="RefSeq" id="WP_050531440.1">
    <property type="nucleotide sequence ID" value="NZ_AQQZ01000006.1"/>
</dbReference>